<dbReference type="Proteomes" id="UP001056120">
    <property type="component" value="Linkage Group LG02"/>
</dbReference>
<accession>A0ACB9JZB7</accession>
<protein>
    <submittedName>
        <fullName evidence="1">Uncharacterized protein</fullName>
    </submittedName>
</protein>
<comment type="caution">
    <text evidence="1">The sequence shown here is derived from an EMBL/GenBank/DDBJ whole genome shotgun (WGS) entry which is preliminary data.</text>
</comment>
<reference evidence="2" key="1">
    <citation type="journal article" date="2022" name="Mol. Ecol. Resour.">
        <title>The genomes of chicory, endive, great burdock and yacon provide insights into Asteraceae palaeo-polyploidization history and plant inulin production.</title>
        <authorList>
            <person name="Fan W."/>
            <person name="Wang S."/>
            <person name="Wang H."/>
            <person name="Wang A."/>
            <person name="Jiang F."/>
            <person name="Liu H."/>
            <person name="Zhao H."/>
            <person name="Xu D."/>
            <person name="Zhang Y."/>
        </authorList>
    </citation>
    <scope>NUCLEOTIDE SEQUENCE [LARGE SCALE GENOMIC DNA]</scope>
    <source>
        <strain evidence="2">cv. Yunnan</strain>
    </source>
</reference>
<reference evidence="1 2" key="2">
    <citation type="journal article" date="2022" name="Mol. Ecol. Resour.">
        <title>The genomes of chicory, endive, great burdock and yacon provide insights into Asteraceae paleo-polyploidization history and plant inulin production.</title>
        <authorList>
            <person name="Fan W."/>
            <person name="Wang S."/>
            <person name="Wang H."/>
            <person name="Wang A."/>
            <person name="Jiang F."/>
            <person name="Liu H."/>
            <person name="Zhao H."/>
            <person name="Xu D."/>
            <person name="Zhang Y."/>
        </authorList>
    </citation>
    <scope>NUCLEOTIDE SEQUENCE [LARGE SCALE GENOMIC DNA]</scope>
    <source>
        <strain evidence="2">cv. Yunnan</strain>
        <tissue evidence="1">Leaves</tissue>
    </source>
</reference>
<evidence type="ECO:0000313" key="2">
    <source>
        <dbReference type="Proteomes" id="UP001056120"/>
    </source>
</evidence>
<sequence>MFRGYLLRFLRERSDAVPTGTKRYGSYGNEAIRFLRERRDTVPSGMKRYGFIRERDGMIHSRTVWYGPSRTNAKWIAYEIKLFEKTSRELNMRQRRWLELLKDYDYEIIYHPGKANMVAVALSRKDVPTPIRVKACQLVVTSDVMRDIERAQDEALKEKT</sequence>
<evidence type="ECO:0000313" key="1">
    <source>
        <dbReference type="EMBL" id="KAI3825405.1"/>
    </source>
</evidence>
<gene>
    <name evidence="1" type="ORF">L1987_06888</name>
</gene>
<name>A0ACB9JZB7_9ASTR</name>
<keyword evidence="2" id="KW-1185">Reference proteome</keyword>
<proteinExistence type="predicted"/>
<organism evidence="1 2">
    <name type="scientific">Smallanthus sonchifolius</name>
    <dbReference type="NCBI Taxonomy" id="185202"/>
    <lineage>
        <taxon>Eukaryota</taxon>
        <taxon>Viridiplantae</taxon>
        <taxon>Streptophyta</taxon>
        <taxon>Embryophyta</taxon>
        <taxon>Tracheophyta</taxon>
        <taxon>Spermatophyta</taxon>
        <taxon>Magnoliopsida</taxon>
        <taxon>eudicotyledons</taxon>
        <taxon>Gunneridae</taxon>
        <taxon>Pentapetalae</taxon>
        <taxon>asterids</taxon>
        <taxon>campanulids</taxon>
        <taxon>Asterales</taxon>
        <taxon>Asteraceae</taxon>
        <taxon>Asteroideae</taxon>
        <taxon>Heliantheae alliance</taxon>
        <taxon>Millerieae</taxon>
        <taxon>Smallanthus</taxon>
    </lineage>
</organism>
<dbReference type="EMBL" id="CM042019">
    <property type="protein sequence ID" value="KAI3825405.1"/>
    <property type="molecule type" value="Genomic_DNA"/>
</dbReference>